<dbReference type="InterPro" id="IPR018499">
    <property type="entry name" value="Tetraspanin/Peripherin"/>
</dbReference>
<feature type="transmembrane region" description="Helical" evidence="6">
    <location>
        <begin position="16"/>
        <end position="41"/>
    </location>
</feature>
<dbReference type="STRING" id="6832.A0A553NFY5"/>
<feature type="transmembrane region" description="Helical" evidence="6">
    <location>
        <begin position="87"/>
        <end position="111"/>
    </location>
</feature>
<sequence>MAKPLQTLAVLGSLRLLLFLFNVLFWATGLVLLLIGLWISVKLHKYLELDREISSAIPILISGLGLFILLLSTVACQCSVKGNAPKLYIYSTLLFVIFLTELCLLLFGYYFRYNVDSAFHEGLATGLELYGKDGERTAAMDDIQSTVSTFFLTSVLADEAKPMWLMMVFLVLFVWIQLRCCGVNNYTDWQVTPWGVGHGENKLPHSCCQWTVQGVCSTNQAEAHLFKVGCYRLVLNFVMENLKVIGLSVLGVSIIHVLGITLGCVLARQVSKAEYEELR</sequence>
<feature type="transmembrane region" description="Helical" evidence="6">
    <location>
        <begin position="244"/>
        <end position="267"/>
    </location>
</feature>
<dbReference type="PANTHER" id="PTHR19282:SF252">
    <property type="entry name" value="TETRASPANIN"/>
    <property type="match status" value="1"/>
</dbReference>
<protein>
    <recommendedName>
        <fullName evidence="6">Tetraspanin</fullName>
    </recommendedName>
</protein>
<evidence type="ECO:0000256" key="6">
    <source>
        <dbReference type="RuleBase" id="RU361218"/>
    </source>
</evidence>
<gene>
    <name evidence="7" type="ORF">TCAL_04622</name>
</gene>
<comment type="similarity">
    <text evidence="2 6">Belongs to the tetraspanin (TM4SF) family.</text>
</comment>
<keyword evidence="8" id="KW-1185">Reference proteome</keyword>
<dbReference type="GO" id="GO:0005886">
    <property type="term" value="C:plasma membrane"/>
    <property type="evidence" value="ECO:0007669"/>
    <property type="project" value="TreeGrafter"/>
</dbReference>
<dbReference type="InterPro" id="IPR000301">
    <property type="entry name" value="Tetraspanin_animals"/>
</dbReference>
<dbReference type="OMA" id="VCYRDTF"/>
<dbReference type="AlphaFoldDB" id="A0A553NFY5"/>
<reference evidence="7 8" key="1">
    <citation type="journal article" date="2018" name="Nat. Ecol. Evol.">
        <title>Genomic signatures of mitonuclear coevolution across populations of Tigriopus californicus.</title>
        <authorList>
            <person name="Barreto F.S."/>
            <person name="Watson E.T."/>
            <person name="Lima T.G."/>
            <person name="Willett C.S."/>
            <person name="Edmands S."/>
            <person name="Li W."/>
            <person name="Burton R.S."/>
        </authorList>
    </citation>
    <scope>NUCLEOTIDE SEQUENCE [LARGE SCALE GENOMIC DNA]</scope>
    <source>
        <strain evidence="7 8">San Diego</strain>
    </source>
</reference>
<keyword evidence="3 6" id="KW-0812">Transmembrane</keyword>
<name>A0A553NFY5_TIGCA</name>
<feature type="transmembrane region" description="Helical" evidence="6">
    <location>
        <begin position="53"/>
        <end position="75"/>
    </location>
</feature>
<evidence type="ECO:0000256" key="5">
    <source>
        <dbReference type="ARBA" id="ARBA00023136"/>
    </source>
</evidence>
<feature type="transmembrane region" description="Helical" evidence="6">
    <location>
        <begin position="162"/>
        <end position="178"/>
    </location>
</feature>
<keyword evidence="4 6" id="KW-1133">Transmembrane helix</keyword>
<evidence type="ECO:0000256" key="4">
    <source>
        <dbReference type="ARBA" id="ARBA00022989"/>
    </source>
</evidence>
<comment type="caution">
    <text evidence="6">Lacks conserved residue(s) required for the propagation of feature annotation.</text>
</comment>
<evidence type="ECO:0000313" key="7">
    <source>
        <dbReference type="EMBL" id="TRY64315.1"/>
    </source>
</evidence>
<evidence type="ECO:0000256" key="2">
    <source>
        <dbReference type="ARBA" id="ARBA00006840"/>
    </source>
</evidence>
<dbReference type="Proteomes" id="UP000318571">
    <property type="component" value="Chromosome 10"/>
</dbReference>
<evidence type="ECO:0000313" key="8">
    <source>
        <dbReference type="Proteomes" id="UP000318571"/>
    </source>
</evidence>
<dbReference type="PANTHER" id="PTHR19282">
    <property type="entry name" value="TETRASPANIN"/>
    <property type="match status" value="1"/>
</dbReference>
<dbReference type="Gene3D" id="1.10.1450.10">
    <property type="entry name" value="Tetraspanin"/>
    <property type="match status" value="1"/>
</dbReference>
<evidence type="ECO:0000256" key="3">
    <source>
        <dbReference type="ARBA" id="ARBA00022692"/>
    </source>
</evidence>
<comment type="caution">
    <text evidence="7">The sequence shown here is derived from an EMBL/GenBank/DDBJ whole genome shotgun (WGS) entry which is preliminary data.</text>
</comment>
<keyword evidence="5 6" id="KW-0472">Membrane</keyword>
<accession>A0A553NFY5</accession>
<dbReference type="PRINTS" id="PR00259">
    <property type="entry name" value="TMFOUR"/>
</dbReference>
<proteinExistence type="inferred from homology"/>
<dbReference type="SUPFAM" id="SSF48652">
    <property type="entry name" value="Tetraspanin"/>
    <property type="match status" value="1"/>
</dbReference>
<dbReference type="PIRSF" id="PIRSF002419">
    <property type="entry name" value="Tetraspanin"/>
    <property type="match status" value="1"/>
</dbReference>
<comment type="subcellular location">
    <subcellularLocation>
        <location evidence="1 6">Membrane</location>
        <topology evidence="1 6">Multi-pass membrane protein</topology>
    </subcellularLocation>
</comment>
<dbReference type="EMBL" id="VCGU01000458">
    <property type="protein sequence ID" value="TRY64315.1"/>
    <property type="molecule type" value="Genomic_DNA"/>
</dbReference>
<dbReference type="InterPro" id="IPR008952">
    <property type="entry name" value="Tetraspanin_EC2_sf"/>
</dbReference>
<evidence type="ECO:0000256" key="1">
    <source>
        <dbReference type="ARBA" id="ARBA00004141"/>
    </source>
</evidence>
<organism evidence="7 8">
    <name type="scientific">Tigriopus californicus</name>
    <name type="common">Marine copepod</name>
    <dbReference type="NCBI Taxonomy" id="6832"/>
    <lineage>
        <taxon>Eukaryota</taxon>
        <taxon>Metazoa</taxon>
        <taxon>Ecdysozoa</taxon>
        <taxon>Arthropoda</taxon>
        <taxon>Crustacea</taxon>
        <taxon>Multicrustacea</taxon>
        <taxon>Hexanauplia</taxon>
        <taxon>Copepoda</taxon>
        <taxon>Harpacticoida</taxon>
        <taxon>Harpacticidae</taxon>
        <taxon>Tigriopus</taxon>
    </lineage>
</organism>
<dbReference type="Pfam" id="PF00335">
    <property type="entry name" value="Tetraspanin"/>
    <property type="match status" value="1"/>
</dbReference>